<dbReference type="Proteomes" id="UP000186953">
    <property type="component" value="Unassembled WGS sequence"/>
</dbReference>
<organism evidence="1 2">
    <name type="scientific">Maribacter ulvicola</name>
    <dbReference type="NCBI Taxonomy" id="228959"/>
    <lineage>
        <taxon>Bacteria</taxon>
        <taxon>Pseudomonadati</taxon>
        <taxon>Bacteroidota</taxon>
        <taxon>Flavobacteriia</taxon>
        <taxon>Flavobacteriales</taxon>
        <taxon>Flavobacteriaceae</taxon>
        <taxon>Maribacter</taxon>
    </lineage>
</organism>
<gene>
    <name evidence="1" type="ORF">SAMN05421797_11221</name>
</gene>
<sequence length="809" mass="85832">MKALFFFILFITLAIPSVFGQIKIGDNPQNINASSVLELESTSKVLVITRVTSLEMEAIVPHRGGMVYNIDTECIHYYNGIQWINLCDAVNFTITNDPIINGRSTIELTQPATGYNLEVAKNSILGDNIIDGGIGPDDIQNNSITQDKLASASVGSDEIRENAVGSNELAQGAVTPLNMANDSPFSVLTTNENGNVQWEDSNDLYDLTFNKLDTTLTISRSTTAGTSSISLGALIGSDDQQLDLTGNILSIENDPNTYDLSTYLQTLSINNRTISLTNGGSVELPAGTVNTDNQSLALTGNTLAITGGNSVNLNKYLDNTDEQQLSIVGNRISLTDGGFVDIPKTNLDEGYIFIGNADSDPEQFEVSGDLTMNNIGEFRLANNIIDSLNIINSAISLQNINKSGATNGQVIKWDETLNAGQGAWTVANDTGANITDSDINDGLSNHSSTLGYNIIVDNNTIEIEDDALQVKENAIGLDQLNAMGADTDGQILKWNQTSLTWELGTDIGGTLPDGQVLVGNATGDATPLTLYGDATIANTGELFIAANAVENTMIAANVAGNGLAKSTITGALDIIPGTTDNQILKWNNTTLIWELGTDNGGVPDSAAGTILFSDGSNSINVNETELFWDNTNNRLGIGTITPDRVLDVDGETKSTSFTSSEGSVGQPAYGFYTNDDYDTGMYRIAADEIGFSVGGNLALTIDEPRTGITNVTINGSFSTNIRTDNNNGNILVAENDYTLIISNATSVVLPAPSTTGLGLNIGKIYILKNTSGAPISISQFSDSEGDNSVLFPPGILKLQSDGSLWHQIN</sequence>
<name>A0A1N7AHN1_9FLAO</name>
<reference evidence="2" key="1">
    <citation type="submission" date="2017-01" db="EMBL/GenBank/DDBJ databases">
        <authorList>
            <person name="Varghese N."/>
            <person name="Submissions S."/>
        </authorList>
    </citation>
    <scope>NUCLEOTIDE SEQUENCE [LARGE SCALE GENOMIC DNA]</scope>
    <source>
        <strain evidence="2">DSM 15366</strain>
    </source>
</reference>
<dbReference type="STRING" id="228959.SAMN05421797_11221"/>
<evidence type="ECO:0000313" key="2">
    <source>
        <dbReference type="Proteomes" id="UP000186953"/>
    </source>
</evidence>
<keyword evidence="2" id="KW-1185">Reference proteome</keyword>
<dbReference type="OrthoDB" id="9808953at2"/>
<dbReference type="EMBL" id="FTMA01000012">
    <property type="protein sequence ID" value="SIR38549.1"/>
    <property type="molecule type" value="Genomic_DNA"/>
</dbReference>
<proteinExistence type="predicted"/>
<dbReference type="AlphaFoldDB" id="A0A1N7AHN1"/>
<protein>
    <submittedName>
        <fullName evidence="1">Uncharacterized protein</fullName>
    </submittedName>
</protein>
<accession>A0A1N7AHN1</accession>
<evidence type="ECO:0000313" key="1">
    <source>
        <dbReference type="EMBL" id="SIR38549.1"/>
    </source>
</evidence>
<dbReference type="RefSeq" id="WP_076551248.1">
    <property type="nucleotide sequence ID" value="NZ_FTMA01000012.1"/>
</dbReference>